<comment type="caution">
    <text evidence="2">The sequence shown here is derived from an EMBL/GenBank/DDBJ whole genome shotgun (WGS) entry which is preliminary data.</text>
</comment>
<proteinExistence type="predicted"/>
<name>A0AAE4W989_AGRVI</name>
<reference evidence="2 3" key="1">
    <citation type="submission" date="2019-12" db="EMBL/GenBank/DDBJ databases">
        <title>Whole-genome sequencing of Allorhizobium vitis.</title>
        <authorList>
            <person name="Gan H.M."/>
            <person name="Szegedi E."/>
            <person name="Burr T."/>
            <person name="Savka M.A."/>
        </authorList>
    </citation>
    <scope>NUCLEOTIDE SEQUENCE [LARGE SCALE GENOMIC DNA]</scope>
    <source>
        <strain evidence="2 3">CG989</strain>
    </source>
</reference>
<evidence type="ECO:0000313" key="3">
    <source>
        <dbReference type="Proteomes" id="UP000436692"/>
    </source>
</evidence>
<gene>
    <name evidence="2" type="ORF">GOZ95_01880</name>
</gene>
<dbReference type="RefSeq" id="WP_156546668.1">
    <property type="nucleotide sequence ID" value="NZ_JABAEJ010000001.1"/>
</dbReference>
<protein>
    <submittedName>
        <fullName evidence="2">Uncharacterized protein</fullName>
    </submittedName>
</protein>
<accession>A0AAE4W989</accession>
<feature type="region of interest" description="Disordered" evidence="1">
    <location>
        <begin position="241"/>
        <end position="287"/>
    </location>
</feature>
<evidence type="ECO:0000256" key="1">
    <source>
        <dbReference type="SAM" id="MobiDB-lite"/>
    </source>
</evidence>
<organism evidence="2 3">
    <name type="scientific">Agrobacterium vitis</name>
    <name type="common">Rhizobium vitis</name>
    <dbReference type="NCBI Taxonomy" id="373"/>
    <lineage>
        <taxon>Bacteria</taxon>
        <taxon>Pseudomonadati</taxon>
        <taxon>Pseudomonadota</taxon>
        <taxon>Alphaproteobacteria</taxon>
        <taxon>Hyphomicrobiales</taxon>
        <taxon>Rhizobiaceae</taxon>
        <taxon>Rhizobium/Agrobacterium group</taxon>
        <taxon>Agrobacterium</taxon>
    </lineage>
</organism>
<sequence length="287" mass="30917">MGKGISYGGDVVETGSGKMPRDAVQFVCSDPNFLEKAAAKKPNLVLSFLKGVYSHPRDWWVGIIWCLMSLGAFGAEAKENADGWGRNLETILILAKNNPTLAARMLVIYLKHKAMNEPEFYGRIAGGMFTNYASTGGRLGRRILPTTVKLGSSAANFVLATTGAMILSIKYGGKDIISALDAAITGDYSPDVSNEQYKEIFRSALESDVSIPQAEQDALVEIIDGVLDCIHNPGKYLGSTEKGTISQQVPVGRVSSARPDGQFGSIPQGSETNALDVISEKNQHNQW</sequence>
<dbReference type="EMBL" id="WPHM01000001">
    <property type="protein sequence ID" value="MUZ56204.1"/>
    <property type="molecule type" value="Genomic_DNA"/>
</dbReference>
<feature type="compositionally biased region" description="Basic and acidic residues" evidence="1">
    <location>
        <begin position="278"/>
        <end position="287"/>
    </location>
</feature>
<dbReference type="Proteomes" id="UP000436692">
    <property type="component" value="Unassembled WGS sequence"/>
</dbReference>
<dbReference type="AlphaFoldDB" id="A0AAE4W989"/>
<evidence type="ECO:0000313" key="2">
    <source>
        <dbReference type="EMBL" id="MUZ56204.1"/>
    </source>
</evidence>